<keyword evidence="5" id="KW-1185">Reference proteome</keyword>
<dbReference type="InterPro" id="IPR043128">
    <property type="entry name" value="Rev_trsase/Diguanyl_cyclase"/>
</dbReference>
<dbReference type="Proteomes" id="UP000192738">
    <property type="component" value="Unassembled WGS sequence"/>
</dbReference>
<dbReference type="SUPFAM" id="SSF100879">
    <property type="entry name" value="Lesion bypass DNA polymerase (Y-family), little finger domain"/>
    <property type="match status" value="1"/>
</dbReference>
<dbReference type="RefSeq" id="WP_084577757.1">
    <property type="nucleotide sequence ID" value="NZ_CP155572.1"/>
</dbReference>
<evidence type="ECO:0000313" key="4">
    <source>
        <dbReference type="EMBL" id="SMD07365.1"/>
    </source>
</evidence>
<feature type="active site" evidence="2">
    <location>
        <position position="105"/>
    </location>
</feature>
<comment type="function">
    <text evidence="2">Poorly processive, error-prone DNA polymerase involved in untargeted mutagenesis. Copies undamaged DNA at stalled replication forks, which arise in vivo from mismatched or misaligned primer ends. These misaligned primers can be extended by PolIV. Exhibits no 3'-5' exonuclease (proofreading) activity. May be involved in translesional synthesis, in conjunction with the beta clamp from PolIII.</text>
</comment>
<dbReference type="Pfam" id="PF00817">
    <property type="entry name" value="IMS"/>
    <property type="match status" value="1"/>
</dbReference>
<dbReference type="Pfam" id="PF11799">
    <property type="entry name" value="IMS_C"/>
    <property type="match status" value="1"/>
</dbReference>
<dbReference type="EMBL" id="FWXI01000023">
    <property type="protein sequence ID" value="SMD07365.1"/>
    <property type="molecule type" value="Genomic_DNA"/>
</dbReference>
<organism evidence="4 5">
    <name type="scientific">Sporomusa malonica</name>
    <dbReference type="NCBI Taxonomy" id="112901"/>
    <lineage>
        <taxon>Bacteria</taxon>
        <taxon>Bacillati</taxon>
        <taxon>Bacillota</taxon>
        <taxon>Negativicutes</taxon>
        <taxon>Selenomonadales</taxon>
        <taxon>Sporomusaceae</taxon>
        <taxon>Sporomusa</taxon>
    </lineage>
</organism>
<dbReference type="SUPFAM" id="SSF56672">
    <property type="entry name" value="DNA/RNA polymerases"/>
    <property type="match status" value="1"/>
</dbReference>
<dbReference type="GO" id="GO:0042276">
    <property type="term" value="P:error-prone translesion synthesis"/>
    <property type="evidence" value="ECO:0007669"/>
    <property type="project" value="TreeGrafter"/>
</dbReference>
<dbReference type="HAMAP" id="MF_01113">
    <property type="entry name" value="DNApol_IV"/>
    <property type="match status" value="1"/>
</dbReference>
<dbReference type="GO" id="GO:0000287">
    <property type="term" value="F:magnesium ion binding"/>
    <property type="evidence" value="ECO:0007669"/>
    <property type="project" value="UniProtKB-UniRule"/>
</dbReference>
<name>A0A1W2ECF5_9FIRM</name>
<feature type="domain" description="UmuC" evidence="3">
    <location>
        <begin position="4"/>
        <end position="186"/>
    </location>
</feature>
<keyword evidence="2" id="KW-0460">Magnesium</keyword>
<proteinExistence type="inferred from homology"/>
<feature type="site" description="Substrate discrimination" evidence="2">
    <location>
        <position position="13"/>
    </location>
</feature>
<protein>
    <recommendedName>
        <fullName evidence="2">DNA polymerase IV</fullName>
        <shortName evidence="2">Pol IV</shortName>
        <ecNumber evidence="2">2.7.7.7</ecNumber>
    </recommendedName>
</protein>
<comment type="subcellular location">
    <subcellularLocation>
        <location evidence="2">Cytoplasm</location>
    </subcellularLocation>
</comment>
<dbReference type="STRING" id="112901.SAMN04488500_12318"/>
<keyword evidence="2" id="KW-0238">DNA-binding</keyword>
<dbReference type="Gene3D" id="3.30.70.270">
    <property type="match status" value="1"/>
</dbReference>
<evidence type="ECO:0000256" key="1">
    <source>
        <dbReference type="ARBA" id="ARBA00010945"/>
    </source>
</evidence>
<accession>A0A1W2ECF5</accession>
<dbReference type="InterPro" id="IPR036775">
    <property type="entry name" value="DNA_pol_Y-fam_lit_finger_sf"/>
</dbReference>
<evidence type="ECO:0000259" key="3">
    <source>
        <dbReference type="PROSITE" id="PS50173"/>
    </source>
</evidence>
<dbReference type="GO" id="GO:0003887">
    <property type="term" value="F:DNA-directed DNA polymerase activity"/>
    <property type="evidence" value="ECO:0007669"/>
    <property type="project" value="UniProtKB-UniRule"/>
</dbReference>
<gene>
    <name evidence="2" type="primary">dinB</name>
    <name evidence="4" type="ORF">SAMN04488500_12318</name>
</gene>
<keyword evidence="2" id="KW-0548">Nucleotidyltransferase</keyword>
<dbReference type="Gene3D" id="1.10.150.20">
    <property type="entry name" value="5' to 3' exonuclease, C-terminal subdomain"/>
    <property type="match status" value="1"/>
</dbReference>
<dbReference type="InterPro" id="IPR050116">
    <property type="entry name" value="DNA_polymerase-Y"/>
</dbReference>
<reference evidence="4 5" key="1">
    <citation type="submission" date="2017-04" db="EMBL/GenBank/DDBJ databases">
        <authorList>
            <person name="Afonso C.L."/>
            <person name="Miller P.J."/>
            <person name="Scott M.A."/>
            <person name="Spackman E."/>
            <person name="Goraichik I."/>
            <person name="Dimitrov K.M."/>
            <person name="Suarez D.L."/>
            <person name="Swayne D.E."/>
        </authorList>
    </citation>
    <scope>NUCLEOTIDE SEQUENCE [LARGE SCALE GENOMIC DNA]</scope>
    <source>
        <strain evidence="4 5">DSM 5090</strain>
    </source>
</reference>
<comment type="cofactor">
    <cofactor evidence="2">
        <name>Mg(2+)</name>
        <dbReference type="ChEBI" id="CHEBI:18420"/>
    </cofactor>
    <text evidence="2">Binds 2 magnesium ions per subunit.</text>
</comment>
<keyword evidence="2" id="KW-0239">DNA-directed DNA polymerase</keyword>
<dbReference type="GO" id="GO:0009432">
    <property type="term" value="P:SOS response"/>
    <property type="evidence" value="ECO:0007669"/>
    <property type="project" value="TreeGrafter"/>
</dbReference>
<dbReference type="EC" id="2.7.7.7" evidence="2"/>
<keyword evidence="2" id="KW-0963">Cytoplasm</keyword>
<dbReference type="Gene3D" id="3.40.1170.60">
    <property type="match status" value="1"/>
</dbReference>
<keyword evidence="2" id="KW-0808">Transferase</keyword>
<dbReference type="InterPro" id="IPR017961">
    <property type="entry name" value="DNA_pol_Y-fam_little_finger"/>
</dbReference>
<dbReference type="Gene3D" id="3.30.1490.100">
    <property type="entry name" value="DNA polymerase, Y-family, little finger domain"/>
    <property type="match status" value="1"/>
</dbReference>
<dbReference type="GO" id="GO:0006261">
    <property type="term" value="P:DNA-templated DNA replication"/>
    <property type="evidence" value="ECO:0007669"/>
    <property type="project" value="UniProtKB-UniRule"/>
</dbReference>
<dbReference type="CDD" id="cd03586">
    <property type="entry name" value="PolY_Pol_IV_kappa"/>
    <property type="match status" value="1"/>
</dbReference>
<keyword evidence="2" id="KW-0234">DNA repair</keyword>
<dbReference type="PROSITE" id="PS50173">
    <property type="entry name" value="UMUC"/>
    <property type="match status" value="1"/>
</dbReference>
<dbReference type="GO" id="GO:0006281">
    <property type="term" value="P:DNA repair"/>
    <property type="evidence" value="ECO:0007669"/>
    <property type="project" value="UniProtKB-UniRule"/>
</dbReference>
<sequence>MRTILHCDLNNFYASAECLYNPAIRDKPVIVCGDAEARHGIVLAKNQIAKKAGVKTGDVIWEAKQKCPGLVQVSADFRKYLRFSRLARAIYADYTDQIESFGIDECWLDVTGSTGLFGDGPTIADTIRQRFKDELGLTASVGVSYNKIFAKIGSDMKKPDATTIITENNYRDKVWPLPVGELLYVGRSTGQKLQNRAIRTIGDLAKADTHKLKLLLGIWGETLWSFANGYDSAPVRLTGEESLIKSVGNSTTTVRDLINDTDVKLIIYVLAESVAARLRKHGLKCKTVSISVRDKELYSFERQGKLSGSTFVSGEIAEKAMELFSANYCWGKPIRSLGVRGADLVTAAGNIQLDLFDDSKPEVEELERTIDNLRKRFGHYSVQRCAMLLDRQLTGFNPKDDHVIHPVSFFK</sequence>
<comment type="subunit">
    <text evidence="2">Monomer.</text>
</comment>
<dbReference type="PANTHER" id="PTHR11076:SF35">
    <property type="entry name" value="DNA REPAIR PROTEIN HOMOLOG YOBH"/>
    <property type="match status" value="1"/>
</dbReference>
<dbReference type="OrthoDB" id="9808813at2"/>
<feature type="binding site" evidence="2">
    <location>
        <position position="104"/>
    </location>
    <ligand>
        <name>Mg(2+)</name>
        <dbReference type="ChEBI" id="CHEBI:18420"/>
    </ligand>
</feature>
<dbReference type="InterPro" id="IPR022880">
    <property type="entry name" value="DNApol_IV"/>
</dbReference>
<keyword evidence="2" id="KW-0235">DNA replication</keyword>
<dbReference type="GO" id="GO:0005829">
    <property type="term" value="C:cytosol"/>
    <property type="evidence" value="ECO:0007669"/>
    <property type="project" value="TreeGrafter"/>
</dbReference>
<dbReference type="PANTHER" id="PTHR11076">
    <property type="entry name" value="DNA REPAIR POLYMERASE UMUC / TRANSFERASE FAMILY MEMBER"/>
    <property type="match status" value="1"/>
</dbReference>
<dbReference type="InterPro" id="IPR001126">
    <property type="entry name" value="UmuC"/>
</dbReference>
<comment type="catalytic activity">
    <reaction evidence="2">
        <text>DNA(n) + a 2'-deoxyribonucleoside 5'-triphosphate = DNA(n+1) + diphosphate</text>
        <dbReference type="Rhea" id="RHEA:22508"/>
        <dbReference type="Rhea" id="RHEA-COMP:17339"/>
        <dbReference type="Rhea" id="RHEA-COMP:17340"/>
        <dbReference type="ChEBI" id="CHEBI:33019"/>
        <dbReference type="ChEBI" id="CHEBI:61560"/>
        <dbReference type="ChEBI" id="CHEBI:173112"/>
        <dbReference type="EC" id="2.7.7.7"/>
    </reaction>
</comment>
<evidence type="ECO:0000313" key="5">
    <source>
        <dbReference type="Proteomes" id="UP000192738"/>
    </source>
</evidence>
<feature type="binding site" evidence="2">
    <location>
        <position position="8"/>
    </location>
    <ligand>
        <name>Mg(2+)</name>
        <dbReference type="ChEBI" id="CHEBI:18420"/>
    </ligand>
</feature>
<comment type="similarity">
    <text evidence="1 2">Belongs to the DNA polymerase type-Y family.</text>
</comment>
<dbReference type="AlphaFoldDB" id="A0A1W2ECF5"/>
<keyword evidence="2" id="KW-0227">DNA damage</keyword>
<dbReference type="InterPro" id="IPR043502">
    <property type="entry name" value="DNA/RNA_pol_sf"/>
</dbReference>
<evidence type="ECO:0000256" key="2">
    <source>
        <dbReference type="HAMAP-Rule" id="MF_01113"/>
    </source>
</evidence>
<dbReference type="GO" id="GO:0003684">
    <property type="term" value="F:damaged DNA binding"/>
    <property type="evidence" value="ECO:0007669"/>
    <property type="project" value="InterPro"/>
</dbReference>
<keyword evidence="2" id="KW-0479">Metal-binding</keyword>
<keyword evidence="2" id="KW-0515">Mutator protein</keyword>